<protein>
    <submittedName>
        <fullName evidence="1">Uncharacterized protein</fullName>
    </submittedName>
</protein>
<comment type="caution">
    <text evidence="1">The sequence shown here is derived from an EMBL/GenBank/DDBJ whole genome shotgun (WGS) entry which is preliminary data.</text>
</comment>
<evidence type="ECO:0000313" key="2">
    <source>
        <dbReference type="Proteomes" id="UP000075398"/>
    </source>
</evidence>
<gene>
    <name evidence="1" type="ORF">AMQ22_01269</name>
</gene>
<dbReference type="Proteomes" id="UP000075398">
    <property type="component" value="Unassembled WGS sequence"/>
</dbReference>
<evidence type="ECO:0000313" key="1">
    <source>
        <dbReference type="EMBL" id="KYC51578.1"/>
    </source>
</evidence>
<name>A0A150J350_9EURY</name>
<dbReference type="AlphaFoldDB" id="A0A150J350"/>
<sequence>MKNVIKTFINRYGKQVTIIYRTPKEDETGVVKDKKGHIIYNEEEIETKARVNFLDGTESFLNNATVQEFDAIALFMTKDAEYLNENCRLKVTNPFTEEEVTMQMLKPKALDQLPHIEVRLKFRDI</sequence>
<reference evidence="1 2" key="1">
    <citation type="journal article" date="2016" name="ISME J.">
        <title>Chasing the elusive Euryarchaeota class WSA2: genomes reveal a uniquely fastidious methyl-reducing methanogen.</title>
        <authorList>
            <person name="Nobu M.K."/>
            <person name="Narihiro T."/>
            <person name="Kuroda K."/>
            <person name="Mei R."/>
            <person name="Liu W.T."/>
        </authorList>
    </citation>
    <scope>NUCLEOTIDE SEQUENCE [LARGE SCALE GENOMIC DNA]</scope>
    <source>
        <strain evidence="1">U1lsi0528_Bin055</strain>
    </source>
</reference>
<proteinExistence type="predicted"/>
<dbReference type="EMBL" id="LNGC01000055">
    <property type="protein sequence ID" value="KYC51578.1"/>
    <property type="molecule type" value="Genomic_DNA"/>
</dbReference>
<organism evidence="1 2">
    <name type="scientific">Candidatus Methanofastidiosum methylothiophilum</name>
    <dbReference type="NCBI Taxonomy" id="1705564"/>
    <lineage>
        <taxon>Archaea</taxon>
        <taxon>Methanobacteriati</taxon>
        <taxon>Methanobacteriota</taxon>
        <taxon>Stenosarchaea group</taxon>
        <taxon>Candidatus Methanofastidiosia</taxon>
        <taxon>Candidatus Methanofastidiosales</taxon>
        <taxon>Candidatus Methanofastidiosaceae</taxon>
        <taxon>Candidatus Methanofastidiosum</taxon>
    </lineage>
</organism>
<accession>A0A150J350</accession>